<evidence type="ECO:0000313" key="1">
    <source>
        <dbReference type="EMBL" id="CAG8550321.1"/>
    </source>
</evidence>
<dbReference type="EMBL" id="CAJVQC010005179">
    <property type="protein sequence ID" value="CAG8550321.1"/>
    <property type="molecule type" value="Genomic_DNA"/>
</dbReference>
<name>A0ACA9LUP5_9GLOM</name>
<sequence>KKHVDELRTVIRDSNFYFEVMVGACQERIGVSAYESASRERERKVKKYMGCEL</sequence>
<keyword evidence="2" id="KW-1185">Reference proteome</keyword>
<accession>A0ACA9LUP5</accession>
<reference evidence="1" key="1">
    <citation type="submission" date="2021-06" db="EMBL/GenBank/DDBJ databases">
        <authorList>
            <person name="Kallberg Y."/>
            <person name="Tangrot J."/>
            <person name="Rosling A."/>
        </authorList>
    </citation>
    <scope>NUCLEOTIDE SEQUENCE</scope>
    <source>
        <strain evidence="1">MA461A</strain>
    </source>
</reference>
<feature type="non-terminal residue" evidence="1">
    <location>
        <position position="1"/>
    </location>
</feature>
<protein>
    <submittedName>
        <fullName evidence="1">6899_t:CDS:1</fullName>
    </submittedName>
</protein>
<proteinExistence type="predicted"/>
<dbReference type="Proteomes" id="UP000789920">
    <property type="component" value="Unassembled WGS sequence"/>
</dbReference>
<comment type="caution">
    <text evidence="1">The sequence shown here is derived from an EMBL/GenBank/DDBJ whole genome shotgun (WGS) entry which is preliminary data.</text>
</comment>
<gene>
    <name evidence="1" type="ORF">RPERSI_LOCUS3928</name>
</gene>
<organism evidence="1 2">
    <name type="scientific">Racocetra persica</name>
    <dbReference type="NCBI Taxonomy" id="160502"/>
    <lineage>
        <taxon>Eukaryota</taxon>
        <taxon>Fungi</taxon>
        <taxon>Fungi incertae sedis</taxon>
        <taxon>Mucoromycota</taxon>
        <taxon>Glomeromycotina</taxon>
        <taxon>Glomeromycetes</taxon>
        <taxon>Diversisporales</taxon>
        <taxon>Gigasporaceae</taxon>
        <taxon>Racocetra</taxon>
    </lineage>
</organism>
<evidence type="ECO:0000313" key="2">
    <source>
        <dbReference type="Proteomes" id="UP000789920"/>
    </source>
</evidence>